<evidence type="ECO:0000256" key="1">
    <source>
        <dbReference type="SAM" id="Coils"/>
    </source>
</evidence>
<dbReference type="EMBL" id="JXMU01000017">
    <property type="protein sequence ID" value="KPB00757.1"/>
    <property type="molecule type" value="Genomic_DNA"/>
</dbReference>
<keyword evidence="1" id="KW-0175">Coiled coil</keyword>
<evidence type="ECO:0000313" key="4">
    <source>
        <dbReference type="Proteomes" id="UP000038011"/>
    </source>
</evidence>
<dbReference type="PATRIC" id="fig|1514904.3.peg.1273"/>
<reference evidence="3 4" key="1">
    <citation type="submission" date="2015-01" db="EMBL/GenBank/DDBJ databases">
        <title>Ahrensia donghaiensis sp. nov., a novel dimethylsulphoniopropionate-cleavage bacterium isolated from seawater and emended descriptions of the genus Ahrensia and Ahrensia kielensis.</title>
        <authorList>
            <person name="Liu J."/>
        </authorList>
    </citation>
    <scope>NUCLEOTIDE SEQUENCE [LARGE SCALE GENOMIC DNA]</scope>
    <source>
        <strain evidence="3 4">LZD062</strain>
    </source>
</reference>
<evidence type="ECO:0000313" key="3">
    <source>
        <dbReference type="EMBL" id="KPB00757.1"/>
    </source>
</evidence>
<keyword evidence="2" id="KW-0472">Membrane</keyword>
<keyword evidence="2" id="KW-0812">Transmembrane</keyword>
<accession>A0A0M9GLP1</accession>
<evidence type="ECO:0000256" key="2">
    <source>
        <dbReference type="SAM" id="Phobius"/>
    </source>
</evidence>
<name>A0A0M9GLP1_9HYPH</name>
<gene>
    <name evidence="3" type="ORF">SU32_12140</name>
</gene>
<dbReference type="STRING" id="1514904.SU32_12140"/>
<comment type="caution">
    <text evidence="3">The sequence shown here is derived from an EMBL/GenBank/DDBJ whole genome shotgun (WGS) entry which is preliminary data.</text>
</comment>
<keyword evidence="2" id="KW-1133">Transmembrane helix</keyword>
<keyword evidence="4" id="KW-1185">Reference proteome</keyword>
<dbReference type="RefSeq" id="WP_053999642.1">
    <property type="nucleotide sequence ID" value="NZ_JXMU01000017.1"/>
</dbReference>
<feature type="transmembrane region" description="Helical" evidence="2">
    <location>
        <begin position="6"/>
        <end position="24"/>
    </location>
</feature>
<sequence>METGPLIGSILPFIVLFAGLFFVMRATNRHYQKHVHEVNTVNQEIADTNREMIAELREIKQLLKDRN</sequence>
<dbReference type="Proteomes" id="UP000038011">
    <property type="component" value="Unassembled WGS sequence"/>
</dbReference>
<feature type="coiled-coil region" evidence="1">
    <location>
        <begin position="31"/>
        <end position="65"/>
    </location>
</feature>
<dbReference type="OrthoDB" id="8453230at2"/>
<proteinExistence type="predicted"/>
<protein>
    <submittedName>
        <fullName evidence="3">Uncharacterized protein</fullName>
    </submittedName>
</protein>
<dbReference type="AlphaFoldDB" id="A0A0M9GLP1"/>
<organism evidence="3 4">
    <name type="scientific">Ahrensia marina</name>
    <dbReference type="NCBI Taxonomy" id="1514904"/>
    <lineage>
        <taxon>Bacteria</taxon>
        <taxon>Pseudomonadati</taxon>
        <taxon>Pseudomonadota</taxon>
        <taxon>Alphaproteobacteria</taxon>
        <taxon>Hyphomicrobiales</taxon>
        <taxon>Ahrensiaceae</taxon>
        <taxon>Ahrensia</taxon>
    </lineage>
</organism>